<proteinExistence type="predicted"/>
<evidence type="ECO:0000256" key="1">
    <source>
        <dbReference type="ARBA" id="ARBA00022729"/>
    </source>
</evidence>
<evidence type="ECO:0000313" key="4">
    <source>
        <dbReference type="Proteomes" id="UP001596289"/>
    </source>
</evidence>
<sequence length="167" mass="18764">MADSDFDVYVSNMLTVNYDATIDQTARFDGLYPGMIWPYNHGSVAGNHAARPLHGVQIHVTREAILNTGLTFAEFNWQDKDVWILKDGIIPPTFTAKIKLTNQLAILAKPEIDYPYFKAVPQTNRHNHIPLGYLNKQRLAGQNVLVTAQAIRSDNAEFTQFFINGSS</sequence>
<reference evidence="4" key="1">
    <citation type="journal article" date="2019" name="Int. J. Syst. Evol. Microbiol.">
        <title>The Global Catalogue of Microorganisms (GCM) 10K type strain sequencing project: providing services to taxonomists for standard genome sequencing and annotation.</title>
        <authorList>
            <consortium name="The Broad Institute Genomics Platform"/>
            <consortium name="The Broad Institute Genome Sequencing Center for Infectious Disease"/>
            <person name="Wu L."/>
            <person name="Ma J."/>
        </authorList>
    </citation>
    <scope>NUCLEOTIDE SEQUENCE [LARGE SCALE GENOMIC DNA]</scope>
    <source>
        <strain evidence="4">CCM 8904</strain>
    </source>
</reference>
<gene>
    <name evidence="3" type="ORF">ACFQGP_10590</name>
</gene>
<dbReference type="Gene3D" id="2.30.30.170">
    <property type="match status" value="1"/>
</dbReference>
<keyword evidence="1" id="KW-0732">Signal</keyword>
<dbReference type="EMBL" id="JBHSSL010000084">
    <property type="protein sequence ID" value="MFC6171011.1"/>
    <property type="molecule type" value="Genomic_DNA"/>
</dbReference>
<accession>A0ABW1RDS0</accession>
<evidence type="ECO:0000313" key="3">
    <source>
        <dbReference type="EMBL" id="MFC6171011.1"/>
    </source>
</evidence>
<feature type="domain" description="GW" evidence="2">
    <location>
        <begin position="15"/>
        <end position="87"/>
    </location>
</feature>
<protein>
    <submittedName>
        <fullName evidence="3">GW dipeptide domain-containing protein</fullName>
    </submittedName>
</protein>
<dbReference type="RefSeq" id="WP_125554279.1">
    <property type="nucleotide sequence ID" value="NZ_JBHSSL010000084.1"/>
</dbReference>
<keyword evidence="4" id="KW-1185">Reference proteome</keyword>
<comment type="caution">
    <text evidence="3">The sequence shown here is derived from an EMBL/GenBank/DDBJ whole genome shotgun (WGS) entry which is preliminary data.</text>
</comment>
<dbReference type="InterPro" id="IPR025987">
    <property type="entry name" value="GW_dom"/>
</dbReference>
<dbReference type="Proteomes" id="UP001596289">
    <property type="component" value="Unassembled WGS sequence"/>
</dbReference>
<dbReference type="InterPro" id="IPR038200">
    <property type="entry name" value="GW_dom_sf"/>
</dbReference>
<organism evidence="3 4">
    <name type="scientific">Loigolactobacillus jiayinensis</name>
    <dbReference type="NCBI Taxonomy" id="2486016"/>
    <lineage>
        <taxon>Bacteria</taxon>
        <taxon>Bacillati</taxon>
        <taxon>Bacillota</taxon>
        <taxon>Bacilli</taxon>
        <taxon>Lactobacillales</taxon>
        <taxon>Lactobacillaceae</taxon>
        <taxon>Loigolactobacillus</taxon>
    </lineage>
</organism>
<dbReference type="Pfam" id="PF13457">
    <property type="entry name" value="GW"/>
    <property type="match status" value="1"/>
</dbReference>
<name>A0ABW1RDS0_9LACO</name>
<evidence type="ECO:0000259" key="2">
    <source>
        <dbReference type="Pfam" id="PF13457"/>
    </source>
</evidence>